<proteinExistence type="predicted"/>
<accession>A0AC58I1G8</accession>
<dbReference type="RefSeq" id="XP_073788081.1">
    <property type="nucleotide sequence ID" value="XM_073931980.1"/>
</dbReference>
<name>A0AC58I1G8_DANRE</name>
<reference evidence="2" key="1">
    <citation type="submission" date="2025-08" db="UniProtKB">
        <authorList>
            <consortium name="RefSeq"/>
        </authorList>
    </citation>
    <scope>IDENTIFICATION</scope>
    <source>
        <strain evidence="2">Tuebingen</strain>
        <tissue evidence="2">Fibroblasts and whole tissue</tissue>
    </source>
</reference>
<keyword evidence="1" id="KW-1185">Reference proteome</keyword>
<sequence>MAQVLLLLLIALLTPGQLLTDTPVQVRITDSCAQLRPRETLLDLEPDSPLVLTHRIRLLSGPGAACAQCGGELTGLQERMEQLERQVSELRERCGGAEGCCGSQQSRGSVCSTVRPSTDACPDGCSEQGRCVEGRCVCDSGFTGPDCSVKACPDDCNDRGRCVDGLCVCDSGFSGPDCSSKSCPNSCSNRGRCVRGRCVCRRGFTGPDCSQCQPGFSGENCDTPLMGVSRLSTRDISESSVTVFWTPPPLLYDTYHISFSSSKETEQKISSRISGRLSSYTQTGLAAGQEYTVTVTGEKDGVMGAESAAQFTTLISGPRNLRVVKTSTTSVIVQWEKAQGEIDRYVLSVAPNQTDGSSGPREMSLPPERDSAQIEGLHAGRLYEVSVMAEQGSTRSLPARAQATPGRAPVSGNSRERTPPFTNSTFLQHRGLMANTRVQHSGNFSRLKPGMFRPGLKRPLHTGTHGMMRRPFNPEIKHFTSLQTGVKRQITAPSTNTSTVGDLTNVDSNAEYPDPKPLALTVKETPSQQENNDISLTRESVDTRDPSNIAQTHTRDPSNIAQTHTRDPSAIAQTHTRDPSANAQTHTRDPSNIAQTHTRDPSAIAQTHTRDPSANAQTHTRDPSNIAQTHTRDPSTIAQTHTRDPSNIAQTHTRDPSASAQTHTRDPSAIAQTHTRDPSASAQTHTRDPSNIAQTHTRDPSNIAQTHTRDPSNSAQTHTRDPSNIAQTHTRDPSNIAQTHTRDPSASAQTHTRDPSAIAQTHTRDPSASAQTHTRDPSNIAQTHTRDPSNIAQTHTRDPSNSAQTHTRDPSNIAQTHTRDPSNIAQTHTRDPSASAQTHTRDPSAIAQTHTRDPSASAQTHTRDPSNIAQTHTRDPSANAQTHTRDPSISVPTHTQNPSATSLPVTHTSAPREEPTVTTERNLTALINGTRCVRKVLVGYKRITGNTTDGSLLSKNMTVVVGHVNGNDLLHTLNQEQNKVVDSEARGRVNDGQNEQIMKKTLFSTGPESADQQPDTSASPVPQGIRQVGDQPTGSRPTWRNTVWSSLPASRTQARPKPAGSSFPASTDVSRLRTPSSSSSSSSSASSSTEMNTTAQSKDSPTSAARFQMRNRSELMPHQNTPYRRLRRPHISALQNHTRPALDPNQTRRPALGPAKARTLTPDPAQIHRVALDPVQDNRLALGPDQTRRLALDSAQTRRPAPPSRPMIRLRHRVPPLAGHTGSRLRNTLQLHNGPNRDSGASADTDQRMVNHNNTQKYELSSSKQHVEVSNQTSARSEHEWTAPKEQFRPFTITQPELETRDDDEDDEDEDGLETAAGRGSGTSAVFGSAGPHTQMAAEPPASGHSHSLSTSGKDPAFHSTTHNLILHAGPEPPSALLFSDVTDSSFTVTWKKPKSKVSGFKITHTHVQEGEPISVSVDSETLRLDVSSRAPGSTYEVRVVSVLGQDESDPITDTVTTLPDAPTHLQAINVTDSEALLIWRPALATVDHYRILYSPEAARDSAVSISVSGNAAQHHLQSLHSSTRYTVSISSRRGGQSSSSSSTAFSTTSGAGRAEDGPRDLKATQVTPRSAVLSWRPPESPISGYRLSYYTDQQDRKELVLDAGVSELHLRHLVPSSVYTAQLQAERAGLHTHTVHTHFTTGSLRFPFPTDCSQERLNGALESGPVEVFPQGRSGRPLRVYCDMETDGGGWTVFQRRKDGKTNFFRRWREYSSGFGTLDGEFWMGNELLHNFTQSVPMELRVDLRAGSESAFARYSSFTIDTAKKHYTLRVAGYSGSAGDSLSYHSGRPFSARDRDPRPFITRCAMSYRGGWWYKNCHEANLNGLYNTSSNHQGVIWTAWKGQDFSIPFTEMKFRPASFKL</sequence>
<organism evidence="1 2">
    <name type="scientific">Danio rerio</name>
    <name type="common">Zebrafish</name>
    <name type="synonym">Brachydanio rerio</name>
    <dbReference type="NCBI Taxonomy" id="7955"/>
    <lineage>
        <taxon>Eukaryota</taxon>
        <taxon>Metazoa</taxon>
        <taxon>Chordata</taxon>
        <taxon>Craniata</taxon>
        <taxon>Vertebrata</taxon>
        <taxon>Euteleostomi</taxon>
        <taxon>Actinopterygii</taxon>
        <taxon>Neopterygii</taxon>
        <taxon>Teleostei</taxon>
        <taxon>Ostariophysi</taxon>
        <taxon>Cypriniformes</taxon>
        <taxon>Danionidae</taxon>
        <taxon>Danioninae</taxon>
        <taxon>Danio</taxon>
    </lineage>
</organism>
<evidence type="ECO:0000313" key="2">
    <source>
        <dbReference type="RefSeq" id="XP_073788081.1"/>
    </source>
</evidence>
<dbReference type="Proteomes" id="UP000000437">
    <property type="component" value="Chromosome 19"/>
</dbReference>
<gene>
    <name evidence="2" type="primary">tnxbb</name>
</gene>
<protein>
    <submittedName>
        <fullName evidence="2">Uncharacterized protein tnxbb</fullName>
    </submittedName>
</protein>
<evidence type="ECO:0000313" key="1">
    <source>
        <dbReference type="Proteomes" id="UP000000437"/>
    </source>
</evidence>